<comment type="caution">
    <text evidence="3">The sequence shown here is derived from an EMBL/GenBank/DDBJ whole genome shotgun (WGS) entry which is preliminary data.</text>
</comment>
<dbReference type="STRING" id="1969733.B5V00_09895"/>
<dbReference type="EMBL" id="NAAD01000011">
    <property type="protein sequence ID" value="ORJ59585.1"/>
    <property type="molecule type" value="Genomic_DNA"/>
</dbReference>
<evidence type="ECO:0000259" key="1">
    <source>
        <dbReference type="Pfam" id="PF01494"/>
    </source>
</evidence>
<proteinExistence type="predicted"/>
<dbReference type="Gene3D" id="3.30.70.2700">
    <property type="match status" value="1"/>
</dbReference>
<feature type="domain" description="FAD-binding" evidence="1">
    <location>
        <begin position="97"/>
        <end position="127"/>
    </location>
</feature>
<gene>
    <name evidence="3" type="ORF">B5V00_09895</name>
</gene>
<evidence type="ECO:0000313" key="4">
    <source>
        <dbReference type="Proteomes" id="UP000193136"/>
    </source>
</evidence>
<dbReference type="SUPFAM" id="SSF51905">
    <property type="entry name" value="FAD/NAD(P)-binding domain"/>
    <property type="match status" value="1"/>
</dbReference>
<dbReference type="InterPro" id="IPR002938">
    <property type="entry name" value="FAD-bd"/>
</dbReference>
<name>A0A1X0Y342_9BACT</name>
<dbReference type="Pfam" id="PF01494">
    <property type="entry name" value="FAD_binding_3"/>
    <property type="match status" value="1"/>
</dbReference>
<dbReference type="GO" id="GO:0071949">
    <property type="term" value="F:FAD binding"/>
    <property type="evidence" value="ECO:0007669"/>
    <property type="project" value="InterPro"/>
</dbReference>
<protein>
    <submittedName>
        <fullName evidence="3">Uncharacterized protein</fullName>
    </submittedName>
</protein>
<dbReference type="Proteomes" id="UP000193136">
    <property type="component" value="Unassembled WGS sequence"/>
</dbReference>
<keyword evidence="4" id="KW-1185">Reference proteome</keyword>
<dbReference type="Pfam" id="PF21688">
    <property type="entry name" value="FAD-depend_C"/>
    <property type="match status" value="1"/>
</dbReference>
<accession>A0A1X0Y342</accession>
<organism evidence="3 4">
    <name type="scientific">Geothermobacter hydrogeniphilus</name>
    <dbReference type="NCBI Taxonomy" id="1969733"/>
    <lineage>
        <taxon>Bacteria</taxon>
        <taxon>Pseudomonadati</taxon>
        <taxon>Thermodesulfobacteriota</taxon>
        <taxon>Desulfuromonadia</taxon>
        <taxon>Desulfuromonadales</taxon>
        <taxon>Geothermobacteraceae</taxon>
        <taxon>Geothermobacter</taxon>
    </lineage>
</organism>
<dbReference type="PRINTS" id="PR00419">
    <property type="entry name" value="ADXRDTASE"/>
</dbReference>
<reference evidence="3 4" key="1">
    <citation type="submission" date="2017-03" db="EMBL/GenBank/DDBJ databases">
        <title>Genome sequence of Geothermobacter sp. EPR-M, Deep-Sea Iron Reducer.</title>
        <authorList>
            <person name="Tully B."/>
            <person name="Savalia P."/>
            <person name="Abuyen K."/>
            <person name="Baughan C."/>
            <person name="Romero E."/>
            <person name="Ronkowski C."/>
            <person name="Torres B."/>
            <person name="Tremblay J."/>
            <person name="Trujillo A."/>
            <person name="Tyler M."/>
            <person name="Perez-Rodriguez I."/>
            <person name="Amend J."/>
        </authorList>
    </citation>
    <scope>NUCLEOTIDE SEQUENCE [LARGE SCALE GENOMIC DNA]</scope>
    <source>
        <strain evidence="3 4">EPR-M</strain>
    </source>
</reference>
<evidence type="ECO:0000259" key="2">
    <source>
        <dbReference type="Pfam" id="PF21688"/>
    </source>
</evidence>
<feature type="domain" description="FAD-dependent protein C-terminal" evidence="2">
    <location>
        <begin position="281"/>
        <end position="472"/>
    </location>
</feature>
<dbReference type="InterPro" id="IPR049516">
    <property type="entry name" value="FAD-depend_C"/>
</dbReference>
<evidence type="ECO:0000313" key="3">
    <source>
        <dbReference type="EMBL" id="ORJ59585.1"/>
    </source>
</evidence>
<dbReference type="RefSeq" id="WP_085010629.1">
    <property type="nucleotide sequence ID" value="NZ_NAAD01000011.1"/>
</dbReference>
<dbReference type="Gene3D" id="3.50.50.60">
    <property type="entry name" value="FAD/NAD(P)-binding domain"/>
    <property type="match status" value="2"/>
</dbReference>
<dbReference type="InterPro" id="IPR028348">
    <property type="entry name" value="FAD-binding_protein"/>
</dbReference>
<sequence length="529" mass="57665">MALLLREVALRLDQDESELPVETARALDLDPAELSGFRVVRRSIDARKRPLVLRVFTVRFSVADEDALLRRQRRNRRLSREEEIVPVPAKRLAVPLRVLVVGMGPAGLFAAWNLARHGVAVTLLERGRPVEERLSDVERFWTDGCLDERSNVQFGEGGAGTFSDGKLTTRVNHPGIRTILRTLVDCGAPESILVDAKPHVGTDRLRGVLVRFRGELQRLGVDVRFSSRLSGLQVSRGRVVGGLINDADEVSCDALVLAPGHSARDTYAMLSSSGVQLEAKPFALGLRVEHPAVLINRIQYGLDRHPKLPAADYRLAWNDAKSGRGVYSFCMCPGGEVINASSESERLAVNGMSHYRRDSERSNSALVVSVDQRDYGSGVLAGMFYQQRLEERAFKAGGGGYRAPAQNLMAFLGRGQGPLCGDCRPGLTSADLRELLPSDLVDALQQGIVRFDRRMRGFMTAEAVLIGIESRTSAPLRIVRDVSGESLSHPGLYPAGEGAGYAGGIMSAALDGLKAAEQIIKQVGDREVL</sequence>
<dbReference type="PANTHER" id="PTHR42842">
    <property type="entry name" value="FAD/NAD(P)-BINDING OXIDOREDUCTASE"/>
    <property type="match status" value="1"/>
</dbReference>
<dbReference type="AlphaFoldDB" id="A0A1X0Y342"/>
<dbReference type="PANTHER" id="PTHR42842:SF3">
    <property type="entry name" value="FAD_NAD(P)-BINDING OXIDOREDUCTASE FAMILY PROTEIN"/>
    <property type="match status" value="1"/>
</dbReference>
<dbReference type="OrthoDB" id="9772594at2"/>
<dbReference type="PIRSF" id="PIRSF038984">
    <property type="entry name" value="FAD_binding_protein"/>
    <property type="match status" value="1"/>
</dbReference>
<dbReference type="InterPro" id="IPR036188">
    <property type="entry name" value="FAD/NAD-bd_sf"/>
</dbReference>